<dbReference type="Proteomes" id="UP000006176">
    <property type="component" value="Chromosome"/>
</dbReference>
<feature type="transmembrane region" description="Helical" evidence="1">
    <location>
        <begin position="451"/>
        <end position="470"/>
    </location>
</feature>
<evidence type="ECO:0000313" key="2">
    <source>
        <dbReference type="EMBL" id="AFL68896.1"/>
    </source>
</evidence>
<feature type="transmembrane region" description="Helical" evidence="1">
    <location>
        <begin position="420"/>
        <end position="439"/>
    </location>
</feature>
<dbReference type="KEGG" id="sba:Sulba_1608"/>
<dbReference type="PATRIC" id="fig|760154.4.peg.1611"/>
<evidence type="ECO:0000256" key="1">
    <source>
        <dbReference type="SAM" id="Phobius"/>
    </source>
</evidence>
<keyword evidence="1" id="KW-1133">Transmembrane helix</keyword>
<name>I3XY72_SULBS</name>
<gene>
    <name evidence="2" type="ordered locus">Sulba_1608</name>
</gene>
<feature type="transmembrane region" description="Helical" evidence="1">
    <location>
        <begin position="476"/>
        <end position="498"/>
    </location>
</feature>
<feature type="transmembrane region" description="Helical" evidence="1">
    <location>
        <begin position="387"/>
        <end position="408"/>
    </location>
</feature>
<dbReference type="HOGENOM" id="CLU_521701_0_0_7"/>
<keyword evidence="3" id="KW-1185">Reference proteome</keyword>
<dbReference type="EMBL" id="CP003333">
    <property type="protein sequence ID" value="AFL68896.1"/>
    <property type="molecule type" value="Genomic_DNA"/>
</dbReference>
<dbReference type="STRING" id="760154.Sulba_1608"/>
<dbReference type="AlphaFoldDB" id="I3XY72"/>
<dbReference type="Pfam" id="PF03929">
    <property type="entry name" value="PepSY_TM"/>
    <property type="match status" value="1"/>
</dbReference>
<dbReference type="OrthoDB" id="5349331at2"/>
<evidence type="ECO:0008006" key="4">
    <source>
        <dbReference type="Google" id="ProtNLM"/>
    </source>
</evidence>
<proteinExistence type="predicted"/>
<dbReference type="eggNOG" id="COG3182">
    <property type="taxonomic scope" value="Bacteria"/>
</dbReference>
<organism evidence="2 3">
    <name type="scientific">Sulfurospirillum barnesii (strain ATCC 700032 / DSM 10660 / SES-3)</name>
    <dbReference type="NCBI Taxonomy" id="760154"/>
    <lineage>
        <taxon>Bacteria</taxon>
        <taxon>Pseudomonadati</taxon>
        <taxon>Campylobacterota</taxon>
        <taxon>Epsilonproteobacteria</taxon>
        <taxon>Campylobacterales</taxon>
        <taxon>Sulfurospirillaceae</taxon>
        <taxon>Sulfurospirillum</taxon>
    </lineage>
</organism>
<dbReference type="PANTHER" id="PTHR34219">
    <property type="entry name" value="IRON-REGULATED INNER MEMBRANE PROTEIN-RELATED"/>
    <property type="match status" value="1"/>
</dbReference>
<reference evidence="2 3" key="1">
    <citation type="submission" date="2012-06" db="EMBL/GenBank/DDBJ databases">
        <title>Complete sequence of Sulfurospirillum barnesii SES-3.</title>
        <authorList>
            <consortium name="US DOE Joint Genome Institute"/>
            <person name="Lucas S."/>
            <person name="Han J."/>
            <person name="Lapidus A."/>
            <person name="Cheng J.-F."/>
            <person name="Goodwin L."/>
            <person name="Pitluck S."/>
            <person name="Peters L."/>
            <person name="Ovchinnikova G."/>
            <person name="Lu M."/>
            <person name="Detter J.C."/>
            <person name="Han C."/>
            <person name="Tapia R."/>
            <person name="Land M."/>
            <person name="Hauser L."/>
            <person name="Kyrpides N."/>
            <person name="Ivanova N."/>
            <person name="Pagani I."/>
            <person name="Stolz J."/>
            <person name="Arkin A."/>
            <person name="Dehal P."/>
            <person name="Oremland R."/>
            <person name="Saltikov C."/>
            <person name="Basu P."/>
            <person name="Hollibaugh J."/>
            <person name="Newman D."/>
            <person name="Stolyar S."/>
            <person name="Hazen T."/>
            <person name="Woyke T."/>
        </authorList>
    </citation>
    <scope>NUCLEOTIDE SEQUENCE [LARGE SCALE GENOMIC DNA]</scope>
    <source>
        <strain evidence="3">ATCC 700032 / DSM 10660 / SES-3</strain>
    </source>
</reference>
<keyword evidence="1" id="KW-0472">Membrane</keyword>
<dbReference type="RefSeq" id="WP_014769774.1">
    <property type="nucleotide sequence ID" value="NC_018002.1"/>
</dbReference>
<feature type="transmembrane region" description="Helical" evidence="1">
    <location>
        <begin position="138"/>
        <end position="162"/>
    </location>
</feature>
<feature type="transmembrane region" description="Helical" evidence="1">
    <location>
        <begin position="343"/>
        <end position="367"/>
    </location>
</feature>
<dbReference type="InterPro" id="IPR005625">
    <property type="entry name" value="PepSY-ass_TM"/>
</dbReference>
<sequence length="519" mass="59583">MLEKSLIFKYLHRSHTIIGLLVLWVFYMSTYFGTLTFLMPYLKVWESPSRHFVPAQNHAFNIDTRLEELLRAHQFLGDKPVEITLPSFRDPLLKISSQAQNSLYLNPLTNEVLSVPREENLISLFFNELHTGGVIPRIGMPLMGIMSVGILFLSVGGFWLFLKKKKTQPRLQKSWKQRWLSWHKITGLGVIPYALVFALSGAFLGLMLSTSSPYAWSMSEGKISNMRQLVAPILFAQPKYQRLENDANMLPFSALLLRAKEHYPMLNISNATLYHYGKEGAKVLFRGFDEENRARTGRVNRLSITIEASTGAVVEKKMIEQSHGINQTLSLLYFLHFVPDETVGLRLVLIFFGGVLAFSLVSGYFLWAEKTLVQEGWFGDICNRVSLAVLIGIVPSSALVVCLHWLLPMELFDKEVWVRGAFYAFWSFWLFYSVFERSVVRSMALMLRSSAWLLIGGVLFHGLKSGFFIWESFSQKAWVLFAMDVLFLFSAGILVYVAKWVEKKELFYRYERKGVFNGY</sequence>
<keyword evidence="1" id="KW-0812">Transmembrane</keyword>
<accession>I3XY72</accession>
<feature type="transmembrane region" description="Helical" evidence="1">
    <location>
        <begin position="182"/>
        <end position="208"/>
    </location>
</feature>
<evidence type="ECO:0000313" key="3">
    <source>
        <dbReference type="Proteomes" id="UP000006176"/>
    </source>
</evidence>
<feature type="transmembrane region" description="Helical" evidence="1">
    <location>
        <begin position="21"/>
        <end position="42"/>
    </location>
</feature>
<dbReference type="PANTHER" id="PTHR34219:SF3">
    <property type="entry name" value="BLL7967 PROTEIN"/>
    <property type="match status" value="1"/>
</dbReference>
<protein>
    <recommendedName>
        <fullName evidence="4">Iron-regulated membrane protein</fullName>
    </recommendedName>
</protein>